<dbReference type="Proteomes" id="UP000587527">
    <property type="component" value="Unassembled WGS sequence"/>
</dbReference>
<keyword evidence="3" id="KW-1185">Reference proteome</keyword>
<dbReference type="AlphaFoldDB" id="A0A841BFW0"/>
<feature type="signal peptide" evidence="1">
    <location>
        <begin position="1"/>
        <end position="27"/>
    </location>
</feature>
<sequence>MRVLSKLAMIALAVVALSVAAPAAAQASPGGNGFPPCCDGR</sequence>
<gene>
    <name evidence="2" type="ORF">F4553_000553</name>
</gene>
<reference evidence="2 3" key="1">
    <citation type="submission" date="2020-08" db="EMBL/GenBank/DDBJ databases">
        <title>Sequencing the genomes of 1000 actinobacteria strains.</title>
        <authorList>
            <person name="Klenk H.-P."/>
        </authorList>
    </citation>
    <scope>NUCLEOTIDE SEQUENCE [LARGE SCALE GENOMIC DNA]</scope>
    <source>
        <strain evidence="2 3">DSM 45362</strain>
    </source>
</reference>
<evidence type="ECO:0000256" key="1">
    <source>
        <dbReference type="SAM" id="SignalP"/>
    </source>
</evidence>
<protein>
    <submittedName>
        <fullName evidence="2">Uncharacterized protein</fullName>
    </submittedName>
</protein>
<dbReference type="RefSeq" id="WP_281394930.1">
    <property type="nucleotide sequence ID" value="NZ_JACHMN010000001.1"/>
</dbReference>
<evidence type="ECO:0000313" key="3">
    <source>
        <dbReference type="Proteomes" id="UP000587527"/>
    </source>
</evidence>
<comment type="caution">
    <text evidence="2">The sequence shown here is derived from an EMBL/GenBank/DDBJ whole genome shotgun (WGS) entry which is preliminary data.</text>
</comment>
<proteinExistence type="predicted"/>
<organism evidence="2 3">
    <name type="scientific">Allocatelliglobosispora scoriae</name>
    <dbReference type="NCBI Taxonomy" id="643052"/>
    <lineage>
        <taxon>Bacteria</taxon>
        <taxon>Bacillati</taxon>
        <taxon>Actinomycetota</taxon>
        <taxon>Actinomycetes</taxon>
        <taxon>Micromonosporales</taxon>
        <taxon>Micromonosporaceae</taxon>
        <taxon>Allocatelliglobosispora</taxon>
    </lineage>
</organism>
<accession>A0A841BFW0</accession>
<keyword evidence="1" id="KW-0732">Signal</keyword>
<dbReference type="EMBL" id="JACHMN010000001">
    <property type="protein sequence ID" value="MBB5867174.1"/>
    <property type="molecule type" value="Genomic_DNA"/>
</dbReference>
<evidence type="ECO:0000313" key="2">
    <source>
        <dbReference type="EMBL" id="MBB5867174.1"/>
    </source>
</evidence>
<name>A0A841BFW0_9ACTN</name>
<feature type="chain" id="PRO_5032841977" evidence="1">
    <location>
        <begin position="28"/>
        <end position="41"/>
    </location>
</feature>